<dbReference type="PRINTS" id="PR00865">
    <property type="entry name" value="HPVCAPSIDL1"/>
</dbReference>
<evidence type="ECO:0000256" key="7">
    <source>
        <dbReference type="HAMAP-Rule" id="MF_04002"/>
    </source>
</evidence>
<dbReference type="GO" id="GO:0042025">
    <property type="term" value="C:host cell nucleus"/>
    <property type="evidence" value="ECO:0007669"/>
    <property type="project" value="UniProtKB-SubCell"/>
</dbReference>
<keyword evidence="5 7" id="KW-0426">Late protein</keyword>
<dbReference type="InterPro" id="IPR036973">
    <property type="entry name" value="Capsid_L1_sf_Papillomavir"/>
</dbReference>
<dbReference type="Pfam" id="PF00500">
    <property type="entry name" value="Late_protein_L1"/>
    <property type="match status" value="1"/>
</dbReference>
<dbReference type="GO" id="GO:0019062">
    <property type="term" value="P:virion attachment to host cell"/>
    <property type="evidence" value="ECO:0007669"/>
    <property type="project" value="UniProtKB-UniRule"/>
</dbReference>
<dbReference type="OrthoDB" id="5037at10239"/>
<keyword evidence="8" id="KW-1145">T=7 icosahedral capsid protein</keyword>
<dbReference type="HAMAP" id="MF_04002">
    <property type="entry name" value="PPV_L1"/>
    <property type="match status" value="1"/>
</dbReference>
<sequence length="504" mass="57119">MAFWLPSDKKLYLPPSPVTTTMSTDAYVTRTPIYYHADSDRLLTVGHPYFQLYDSGKQKVTVPKVSSSQYRVFRVRLPDPNRFALGDQTLYNPEKERLVWALRGIEVGRGQPLGIGTTGHPLFNRFDDHENPGKYTPEIGKDNRQSVSFDPKQTQLFLVGCAPAIGEHWGKARSCDEDGAQQGSCPPIELVGSVIEDGDMIDTGFGNMDFKALQENRSDVPLDIVDSICKYPDYIKMGKDNYGDSLFFYARREQQYTRHFFSHAGKVGDAVPDSLVLKAASGQPQSKMGTSVYFGTPSGSLVTSEAQLFNRPYWLQRAQGQNNGICWENQLFVTVVDTTRGTNFTLSVSTEASPQEYDASKFNQYLRHVEEYDLSFIFQVCVVTLTPEVLAHLHTMNTDILETWNLGVNPPPANNVEDRYRYENSLATRCPDKVPPKERVDRYGQFKFWDVDISDRLSQDLDQFPLGRKFLLQLGQQPRSTRKRTLRIANSVGTSPAKRKRTRK</sequence>
<dbReference type="GO" id="GO:0075509">
    <property type="term" value="P:endocytosis involved in viral entry into host cell"/>
    <property type="evidence" value="ECO:0007669"/>
    <property type="project" value="UniProtKB-KW"/>
</dbReference>
<keyword evidence="11" id="KW-1185">Reference proteome</keyword>
<evidence type="ECO:0000256" key="8">
    <source>
        <dbReference type="RuleBase" id="RU361248"/>
    </source>
</evidence>
<feature type="disulfide bond" description="Interchain (with Cys-175)" evidence="7">
    <location>
        <position position="430"/>
    </location>
</feature>
<keyword evidence="4 7" id="KW-0946">Virion</keyword>
<feature type="disulfide bond" description="Interchain (with Cys-430)" evidence="7">
    <location>
        <position position="175"/>
    </location>
</feature>
<proteinExistence type="inferred from homology"/>
<dbReference type="GO" id="GO:0039620">
    <property type="term" value="C:T=7 icosahedral viral capsid"/>
    <property type="evidence" value="ECO:0007669"/>
    <property type="project" value="UniProtKB-UniRule"/>
</dbReference>
<evidence type="ECO:0000256" key="6">
    <source>
        <dbReference type="ARBA" id="ARBA00023296"/>
    </source>
</evidence>
<evidence type="ECO:0000313" key="11">
    <source>
        <dbReference type="Proteomes" id="UP000052094"/>
    </source>
</evidence>
<organism evidence="9 11">
    <name type="scientific">Felis domesticus papillomavirus 2</name>
    <dbReference type="NCBI Taxonomy" id="568209"/>
    <lineage>
        <taxon>Viruses</taxon>
        <taxon>Monodnaviria</taxon>
        <taxon>Shotokuvirae</taxon>
        <taxon>Cossaviricota</taxon>
        <taxon>Papovaviricetes</taxon>
        <taxon>Zurhausenvirales</taxon>
        <taxon>Papillomaviridae</taxon>
        <taxon>Firstpapillomavirinae</taxon>
        <taxon>Dyothetapapillomavirus</taxon>
        <taxon>Dyothetapapillomavirus 1</taxon>
    </lineage>
</organism>
<dbReference type="EMBL" id="EU796884">
    <property type="protein sequence ID" value="ACI46053.1"/>
    <property type="molecule type" value="Genomic_DNA"/>
</dbReference>
<dbReference type="EMBL" id="LC612600">
    <property type="protein sequence ID" value="BCT09954.1"/>
    <property type="molecule type" value="Genomic_DNA"/>
</dbReference>
<comment type="subcellular location">
    <subcellularLocation>
        <location evidence="7">Virion</location>
    </subcellularLocation>
    <subcellularLocation>
        <location evidence="7">Host nucleus</location>
    </subcellularLocation>
</comment>
<evidence type="ECO:0000256" key="1">
    <source>
        <dbReference type="ARBA" id="ARBA00022561"/>
    </source>
</evidence>
<evidence type="ECO:0000313" key="9">
    <source>
        <dbReference type="EMBL" id="ACI46053.1"/>
    </source>
</evidence>
<evidence type="ECO:0000256" key="5">
    <source>
        <dbReference type="ARBA" id="ARBA00022921"/>
    </source>
</evidence>
<keyword evidence="7" id="KW-1164">Virus endocytosis by host</keyword>
<dbReference type="Proteomes" id="UP000052094">
    <property type="component" value="Segment"/>
</dbReference>
<name>B8R1V2_9PAPI</name>
<comment type="subunit">
    <text evidence="7">Self-assembles into homopentamers. The capsid has an icosahedral symmetry and consists of 72 capsomers, with each capsomer being a pentamer of L1. Interacts with the minor capsid protein L2; this interaction is necessary for viral genome encapsidation. Interacts with protein E2; this interaction enhances E2-dependent replication and transcription activation.</text>
</comment>
<evidence type="ECO:0000256" key="4">
    <source>
        <dbReference type="ARBA" id="ARBA00022844"/>
    </source>
</evidence>
<comment type="function">
    <text evidence="7 8">Forms an icosahedral capsid with a T=7 symmetry and a 50 nm diameter. The capsid is composed of 72 pentamers linked to each other by disulfide bonds and associated with L2 proteins. Binds to heparan sulfate proteoglycans on cell surface of basal layer keratinocytes to provide initial virion attachment. This binding mediates a conformational change in the virus capsid that facilitates efficient infection. The virion enters the host cell via endocytosis. During virus trafficking, L1 protein dissociates from the viral DNA and the genomic DNA is released to the host nucleus. The virion assembly takes place within the cell nucleus. Encapsulates the genomic DNA together with protein L2.</text>
</comment>
<dbReference type="GO" id="GO:0005198">
    <property type="term" value="F:structural molecule activity"/>
    <property type="evidence" value="ECO:0007669"/>
    <property type="project" value="UniProtKB-UniRule"/>
</dbReference>
<keyword evidence="7" id="KW-1162">Viral penetration into host cytoplasm</keyword>
<protein>
    <recommendedName>
        <fullName evidence="7 8">Major capsid protein L1</fullName>
    </recommendedName>
</protein>
<evidence type="ECO:0000256" key="3">
    <source>
        <dbReference type="ARBA" id="ARBA00022804"/>
    </source>
</evidence>
<keyword evidence="6 7" id="KW-1160">Virus entry into host cell</keyword>
<gene>
    <name evidence="7 8 10" type="primary">L1</name>
</gene>
<evidence type="ECO:0000313" key="10">
    <source>
        <dbReference type="EMBL" id="BCT09954.1"/>
    </source>
</evidence>
<reference evidence="10" key="2">
    <citation type="journal article" date="2021" name="Vet. Pathol.">
        <title>Involvement of Felis catus papillomavirus type 2 in the tumorigenesis of feline Merkel cell carcinoma.</title>
        <authorList>
            <person name="Ito S."/>
            <person name="Chambers J."/>
            <person name="Sumi A."/>
            <person name="Yamashita-Kawanishi N."/>
            <person name="Omachi T."/>
            <person name="Haga T."/>
            <person name="Nakayama H."/>
            <person name="Uchida K."/>
        </authorList>
    </citation>
    <scope>NUCLEOTIDE SEQUENCE</scope>
    <source>
        <strain evidence="10">19191gA</strain>
    </source>
</reference>
<evidence type="ECO:0000256" key="2">
    <source>
        <dbReference type="ARBA" id="ARBA00022581"/>
    </source>
</evidence>
<keyword evidence="1 7" id="KW-0167">Capsid protein</keyword>
<accession>B8R1V2</accession>
<dbReference type="InterPro" id="IPR011222">
    <property type="entry name" value="dsDNA_vir_gr_I_capsid"/>
</dbReference>
<reference evidence="9 11" key="1">
    <citation type="journal article" date="2009" name="Vet. Microbiol.">
        <title>Sequence and classification of FdPV2, a papillomavirus isolated from feline Bowenoid in situ carcinomas.</title>
        <authorList>
            <person name="Lange C.E."/>
            <person name="Tobler K."/>
            <person name="Markau T."/>
            <person name="Alhaidari Z."/>
            <person name="Bornand V."/>
            <person name="Stockli R."/>
            <person name="Trussel M."/>
            <person name="Ackermann M."/>
            <person name="Favrot C."/>
        </authorList>
    </citation>
    <scope>NUCLEOTIDE SEQUENCE [LARGE SCALE GENOMIC DNA]</scope>
    <source>
        <strain evidence="11">Isolate Main Coon 2007</strain>
        <strain evidence="9">Main Coon 2007</strain>
    </source>
</reference>
<comment type="similarity">
    <text evidence="7 8">Belongs to the papillomaviridae L1 protein family.</text>
</comment>
<dbReference type="InterPro" id="IPR002210">
    <property type="entry name" value="Capsid_L1_Papillomavir"/>
</dbReference>
<keyword evidence="3 7" id="KW-1161">Viral attachment to host cell</keyword>
<keyword evidence="2 7" id="KW-0945">Host-virus interaction</keyword>
<keyword evidence="7" id="KW-1015">Disulfide bond</keyword>
<dbReference type="Gene3D" id="2.60.175.20">
    <property type="entry name" value="Major capsid L1 (late) superfamily, Papillomavirus"/>
    <property type="match status" value="1"/>
</dbReference>
<keyword evidence="7" id="KW-1048">Host nucleus</keyword>
<dbReference type="SUPFAM" id="SSF88648">
    <property type="entry name" value="Group I dsDNA viruses"/>
    <property type="match status" value="1"/>
</dbReference>